<dbReference type="SUPFAM" id="SSF53756">
    <property type="entry name" value="UDP-Glycosyltransferase/glycogen phosphorylase"/>
    <property type="match status" value="1"/>
</dbReference>
<proteinExistence type="inferred from homology"/>
<comment type="similarity">
    <text evidence="1">Belongs to the glycosyltransferase 20 family.</text>
</comment>
<keyword evidence="3" id="KW-1185">Reference proteome</keyword>
<evidence type="ECO:0000313" key="3">
    <source>
        <dbReference type="Proteomes" id="UP001057520"/>
    </source>
</evidence>
<organism evidence="2 3">
    <name type="scientific">Caulobacter segnis</name>
    <dbReference type="NCBI Taxonomy" id="88688"/>
    <lineage>
        <taxon>Bacteria</taxon>
        <taxon>Pseudomonadati</taxon>
        <taxon>Pseudomonadota</taxon>
        <taxon>Alphaproteobacteria</taxon>
        <taxon>Caulobacterales</taxon>
        <taxon>Caulobacteraceae</taxon>
        <taxon>Caulobacter</taxon>
    </lineage>
</organism>
<evidence type="ECO:0000313" key="2">
    <source>
        <dbReference type="EMBL" id="USQ97925.1"/>
    </source>
</evidence>
<dbReference type="CDD" id="cd03788">
    <property type="entry name" value="GT20_TPS"/>
    <property type="match status" value="1"/>
</dbReference>
<dbReference type="Pfam" id="PF00982">
    <property type="entry name" value="Glyco_transf_20"/>
    <property type="match status" value="1"/>
</dbReference>
<dbReference type="InterPro" id="IPR001830">
    <property type="entry name" value="Glyco_trans_20"/>
</dbReference>
<dbReference type="PANTHER" id="PTHR10788">
    <property type="entry name" value="TREHALOSE-6-PHOSPHATE SYNTHASE"/>
    <property type="match status" value="1"/>
</dbReference>
<sequence length="497" mass="56347">MSRLIVVSNRVNPPNPAADGEGSVGGLAMALAAALREYSGIWFGWSGKTTAEFTGQLNMQRIEGVTVATVDLEETDYQEYYNGYANKTLWPLFHYRVDLTAYDRSFGEGYDRVNKRFAETLLPLIEPDDIIWVHDYHLIPLARELRRMGVTNRIGFFLHIPWPAHQLVVTLPRHRQLVEALFHYDLLGFQTEESLHAFEGYVFNEVHGSKNELGELQAFGHKLHASAFPIGIDVEDFTKIVTGDTARKVYDRMMAHSVFRKMVVGVDRLDYSKGLEERLIGFERFLHDHPNLRREVMLLQIAPISRDEVEAYQDLRGRLDGLIGRINGAYAEMDFTPIRYVNRSYRRDELAGVYRASKAALVTPLRDGMNLVAKEYVAAQEPEDPGVLILSRFAGAARQMKDALIINPNSPEEISDALERALSMDVKERKRRWEALFNNVTREDVTAWRDDFVAALRARPGPGQDGETLEKPAVIQSLDVAAKALRTKTPEAKAMRA</sequence>
<dbReference type="Gene3D" id="3.40.50.2000">
    <property type="entry name" value="Glycogen Phosphorylase B"/>
    <property type="match status" value="2"/>
</dbReference>
<name>A0ABY4ZZ29_9CAUL</name>
<dbReference type="EMBL" id="CP096040">
    <property type="protein sequence ID" value="USQ97925.1"/>
    <property type="molecule type" value="Genomic_DNA"/>
</dbReference>
<protein>
    <submittedName>
        <fullName evidence="2">Trehalose-6-phosphate synthase</fullName>
    </submittedName>
</protein>
<reference evidence="2 3" key="1">
    <citation type="submission" date="2022-04" db="EMBL/GenBank/DDBJ databases">
        <title>Genome sequence of soybean root-associated Caulobacter segnis RL271.</title>
        <authorList>
            <person name="Longley R."/>
            <person name="Bonito G."/>
            <person name="Trigodet F."/>
            <person name="Crosson S."/>
            <person name="Fiebig A."/>
        </authorList>
    </citation>
    <scope>NUCLEOTIDE SEQUENCE [LARGE SCALE GENOMIC DNA]</scope>
    <source>
        <strain evidence="2 3">RL271</strain>
    </source>
</reference>
<evidence type="ECO:0000256" key="1">
    <source>
        <dbReference type="ARBA" id="ARBA00008799"/>
    </source>
</evidence>
<accession>A0ABY4ZZ29</accession>
<dbReference type="PANTHER" id="PTHR10788:SF106">
    <property type="entry name" value="BCDNA.GH08860"/>
    <property type="match status" value="1"/>
</dbReference>
<dbReference type="Proteomes" id="UP001057520">
    <property type="component" value="Chromosome"/>
</dbReference>
<gene>
    <name evidence="2" type="ORF">MZV50_10455</name>
</gene>